<dbReference type="EMBL" id="CAMXCT010005557">
    <property type="protein sequence ID" value="CAI4012723.1"/>
    <property type="molecule type" value="Genomic_DNA"/>
</dbReference>
<sequence length="164" mass="19056">MDGNPFTIEQLVSFAGGAGQGPFPAHLMMPTNLAGQWTWSDSIFGRIVMGWYNFISTVDETHDFMFVNSSYAEIDPVDETTFGDNIFPFEKISDDEWLREVYVLRRIIYEDGTPHPVQWQRFLDWYYTTWPSGQMVVYTTNNQCIRRCEFLLPCFICKSICGPM</sequence>
<dbReference type="Proteomes" id="UP001152797">
    <property type="component" value="Unassembled WGS sequence"/>
</dbReference>
<reference evidence="1" key="1">
    <citation type="submission" date="2022-10" db="EMBL/GenBank/DDBJ databases">
        <authorList>
            <person name="Chen Y."/>
            <person name="Dougan E. K."/>
            <person name="Chan C."/>
            <person name="Rhodes N."/>
            <person name="Thang M."/>
        </authorList>
    </citation>
    <scope>NUCLEOTIDE SEQUENCE</scope>
</reference>
<keyword evidence="3" id="KW-1185">Reference proteome</keyword>
<dbReference type="EMBL" id="CAMXCT020005557">
    <property type="protein sequence ID" value="CAL1166098.1"/>
    <property type="molecule type" value="Genomic_DNA"/>
</dbReference>
<accession>A0A9P1DQ39</accession>
<evidence type="ECO:0000313" key="1">
    <source>
        <dbReference type="EMBL" id="CAI4012723.1"/>
    </source>
</evidence>
<name>A0A9P1DQ39_9DINO</name>
<comment type="caution">
    <text evidence="1">The sequence shown here is derived from an EMBL/GenBank/DDBJ whole genome shotgun (WGS) entry which is preliminary data.</text>
</comment>
<evidence type="ECO:0000313" key="3">
    <source>
        <dbReference type="Proteomes" id="UP001152797"/>
    </source>
</evidence>
<proteinExistence type="predicted"/>
<organism evidence="1">
    <name type="scientific">Cladocopium goreaui</name>
    <dbReference type="NCBI Taxonomy" id="2562237"/>
    <lineage>
        <taxon>Eukaryota</taxon>
        <taxon>Sar</taxon>
        <taxon>Alveolata</taxon>
        <taxon>Dinophyceae</taxon>
        <taxon>Suessiales</taxon>
        <taxon>Symbiodiniaceae</taxon>
        <taxon>Cladocopium</taxon>
    </lineage>
</organism>
<protein>
    <submittedName>
        <fullName evidence="1">Uncharacterized protein</fullName>
    </submittedName>
</protein>
<dbReference type="AlphaFoldDB" id="A0A9P1DQ39"/>
<dbReference type="OrthoDB" id="438755at2759"/>
<gene>
    <name evidence="1" type="ORF">C1SCF055_LOCUS37753</name>
</gene>
<dbReference type="EMBL" id="CAMXCT030005557">
    <property type="protein sequence ID" value="CAL4800035.1"/>
    <property type="molecule type" value="Genomic_DNA"/>
</dbReference>
<evidence type="ECO:0000313" key="2">
    <source>
        <dbReference type="EMBL" id="CAL4800035.1"/>
    </source>
</evidence>
<reference evidence="2 3" key="2">
    <citation type="submission" date="2024-05" db="EMBL/GenBank/DDBJ databases">
        <authorList>
            <person name="Chen Y."/>
            <person name="Shah S."/>
            <person name="Dougan E. K."/>
            <person name="Thang M."/>
            <person name="Chan C."/>
        </authorList>
    </citation>
    <scope>NUCLEOTIDE SEQUENCE [LARGE SCALE GENOMIC DNA]</scope>
</reference>